<dbReference type="Pfam" id="PF07992">
    <property type="entry name" value="Pyr_redox_2"/>
    <property type="match status" value="1"/>
</dbReference>
<dbReference type="STRING" id="1763535.LPB072_21895"/>
<sequence>MKNGPIVIVGGGHAAAALCSALAQAGHGGRVHLVSAENELPYQRPPLSKGFLKQPDEAIAPHKSAAWYGEQGIQTRLGDPVVAIERATQRVRLRSGSDLAYQQLVLATGTRARTLEALPPGLRNVHVLRDAVDARRLRTRLGEMGAAGQRLTVLGGGFIGLELAASARQLGLEVRVLEVAPRLLGRSVSARLAEHVLSHHRGMGTEIQIGVRIGGYDIQDDRLVSIQVDDNSHLPVDELVLGIGAVPATDLADVCGLATDNGVLVDGCLRTSDPHILAIGDCAAFLTPDGARLRLESVQNANDHALTAATTLLGGEEPYRALPWFWSEQGPVRLQMAGLLPRSCDTTLRPGAKANSFTLFHLDGGKLLCAESVNAPLDHMMSRKLIASGISVDTALLGDPAVPLKSLLL</sequence>
<dbReference type="OrthoDB" id="9769238at2"/>
<accession>A0A1D8P171</accession>
<dbReference type="EMBL" id="CP017476">
    <property type="protein sequence ID" value="AOW15063.1"/>
    <property type="molecule type" value="Genomic_DNA"/>
</dbReference>
<evidence type="ECO:0000256" key="1">
    <source>
        <dbReference type="ARBA" id="ARBA00001974"/>
    </source>
</evidence>
<proteinExistence type="predicted"/>
<dbReference type="Gene3D" id="3.50.50.60">
    <property type="entry name" value="FAD/NAD(P)-binding domain"/>
    <property type="match status" value="2"/>
</dbReference>
<dbReference type="PRINTS" id="PR00411">
    <property type="entry name" value="PNDRDTASEI"/>
</dbReference>
<dbReference type="InterPro" id="IPR016156">
    <property type="entry name" value="FAD/NAD-linked_Rdtase_dimer_sf"/>
</dbReference>
<dbReference type="InterPro" id="IPR028202">
    <property type="entry name" value="Reductase_C"/>
</dbReference>
<dbReference type="RefSeq" id="WP_066096067.1">
    <property type="nucleotide sequence ID" value="NZ_CP017476.1"/>
</dbReference>
<organism evidence="7 8">
    <name type="scientific">Hydrogenophaga crassostreae</name>
    <dbReference type="NCBI Taxonomy" id="1763535"/>
    <lineage>
        <taxon>Bacteria</taxon>
        <taxon>Pseudomonadati</taxon>
        <taxon>Pseudomonadota</taxon>
        <taxon>Betaproteobacteria</taxon>
        <taxon>Burkholderiales</taxon>
        <taxon>Comamonadaceae</taxon>
        <taxon>Hydrogenophaga</taxon>
    </lineage>
</organism>
<dbReference type="PANTHER" id="PTHR43557">
    <property type="entry name" value="APOPTOSIS-INDUCING FACTOR 1"/>
    <property type="match status" value="1"/>
</dbReference>
<dbReference type="GO" id="GO:0016651">
    <property type="term" value="F:oxidoreductase activity, acting on NAD(P)H"/>
    <property type="evidence" value="ECO:0007669"/>
    <property type="project" value="TreeGrafter"/>
</dbReference>
<reference evidence="7 8" key="1">
    <citation type="submission" date="2016-10" db="EMBL/GenBank/DDBJ databases">
        <title>Hydorgenophaga sp. LPB0072 isolated from gastropod.</title>
        <authorList>
            <person name="Kim E."/>
            <person name="Yi H."/>
        </authorList>
    </citation>
    <scope>NUCLEOTIDE SEQUENCE [LARGE SCALE GENOMIC DNA]</scope>
    <source>
        <strain evidence="7 8">LPB0072</strain>
    </source>
</reference>
<dbReference type="KEGG" id="hyl:LPB072_21895"/>
<dbReference type="AlphaFoldDB" id="A0A1D8P171"/>
<feature type="domain" description="Reductase C-terminal" evidence="6">
    <location>
        <begin position="324"/>
        <end position="408"/>
    </location>
</feature>
<keyword evidence="3" id="KW-0274">FAD</keyword>
<evidence type="ECO:0000256" key="2">
    <source>
        <dbReference type="ARBA" id="ARBA00022630"/>
    </source>
</evidence>
<dbReference type="InterPro" id="IPR023753">
    <property type="entry name" value="FAD/NAD-binding_dom"/>
</dbReference>
<dbReference type="Proteomes" id="UP000185680">
    <property type="component" value="Chromosome"/>
</dbReference>
<dbReference type="Gene3D" id="3.30.390.30">
    <property type="match status" value="1"/>
</dbReference>
<protein>
    <submittedName>
        <fullName evidence="7">Ferredoxin reductase</fullName>
    </submittedName>
</protein>
<evidence type="ECO:0000259" key="6">
    <source>
        <dbReference type="Pfam" id="PF14759"/>
    </source>
</evidence>
<dbReference type="SUPFAM" id="SSF51905">
    <property type="entry name" value="FAD/NAD(P)-binding domain"/>
    <property type="match status" value="2"/>
</dbReference>
<evidence type="ECO:0000259" key="5">
    <source>
        <dbReference type="Pfam" id="PF07992"/>
    </source>
</evidence>
<dbReference type="InterPro" id="IPR036188">
    <property type="entry name" value="FAD/NAD-bd_sf"/>
</dbReference>
<dbReference type="PANTHER" id="PTHR43557:SF2">
    <property type="entry name" value="RIESKE DOMAIN-CONTAINING PROTEIN-RELATED"/>
    <property type="match status" value="1"/>
</dbReference>
<dbReference type="GO" id="GO:0005737">
    <property type="term" value="C:cytoplasm"/>
    <property type="evidence" value="ECO:0007669"/>
    <property type="project" value="TreeGrafter"/>
</dbReference>
<keyword evidence="4" id="KW-0560">Oxidoreductase</keyword>
<gene>
    <name evidence="7" type="ORF">LPB072_21895</name>
</gene>
<evidence type="ECO:0000256" key="4">
    <source>
        <dbReference type="ARBA" id="ARBA00023002"/>
    </source>
</evidence>
<feature type="domain" description="FAD/NAD(P)-binding" evidence="5">
    <location>
        <begin position="6"/>
        <end position="305"/>
    </location>
</feature>
<dbReference type="SUPFAM" id="SSF55424">
    <property type="entry name" value="FAD/NAD-linked reductases, dimerisation (C-terminal) domain"/>
    <property type="match status" value="1"/>
</dbReference>
<dbReference type="InterPro" id="IPR050446">
    <property type="entry name" value="FAD-oxidoreductase/Apoptosis"/>
</dbReference>
<name>A0A1D8P171_9BURK</name>
<evidence type="ECO:0000313" key="8">
    <source>
        <dbReference type="Proteomes" id="UP000185680"/>
    </source>
</evidence>
<evidence type="ECO:0000256" key="3">
    <source>
        <dbReference type="ARBA" id="ARBA00022827"/>
    </source>
</evidence>
<dbReference type="Pfam" id="PF14759">
    <property type="entry name" value="Reductase_C"/>
    <property type="match status" value="1"/>
</dbReference>
<keyword evidence="2" id="KW-0285">Flavoprotein</keyword>
<evidence type="ECO:0000313" key="7">
    <source>
        <dbReference type="EMBL" id="AOW15063.1"/>
    </source>
</evidence>
<comment type="cofactor">
    <cofactor evidence="1">
        <name>FAD</name>
        <dbReference type="ChEBI" id="CHEBI:57692"/>
    </cofactor>
</comment>
<dbReference type="PRINTS" id="PR00368">
    <property type="entry name" value="FADPNR"/>
</dbReference>